<dbReference type="InterPro" id="IPR031100">
    <property type="entry name" value="LOG_fam"/>
</dbReference>
<organism evidence="1 2">
    <name type="scientific">Lentinula lateritia</name>
    <dbReference type="NCBI Taxonomy" id="40482"/>
    <lineage>
        <taxon>Eukaryota</taxon>
        <taxon>Fungi</taxon>
        <taxon>Dikarya</taxon>
        <taxon>Basidiomycota</taxon>
        <taxon>Agaricomycotina</taxon>
        <taxon>Agaricomycetes</taxon>
        <taxon>Agaricomycetidae</taxon>
        <taxon>Agaricales</taxon>
        <taxon>Marasmiineae</taxon>
        <taxon>Omphalotaceae</taxon>
        <taxon>Lentinula</taxon>
    </lineage>
</organism>
<evidence type="ECO:0000313" key="2">
    <source>
        <dbReference type="Proteomes" id="UP001150238"/>
    </source>
</evidence>
<protein>
    <submittedName>
        <fullName evidence="1">Uncharacterized protein</fullName>
    </submittedName>
</protein>
<name>A0A9W8ZUD8_9AGAR</name>
<dbReference type="Proteomes" id="UP001150238">
    <property type="component" value="Unassembled WGS sequence"/>
</dbReference>
<reference evidence="1" key="1">
    <citation type="submission" date="2022-08" db="EMBL/GenBank/DDBJ databases">
        <authorList>
            <consortium name="DOE Joint Genome Institute"/>
            <person name="Min B."/>
            <person name="Riley R."/>
            <person name="Sierra-Patev S."/>
            <person name="Naranjo-Ortiz M."/>
            <person name="Looney B."/>
            <person name="Konkel Z."/>
            <person name="Slot J.C."/>
            <person name="Sakamoto Y."/>
            <person name="Steenwyk J.L."/>
            <person name="Rokas A."/>
            <person name="Carro J."/>
            <person name="Camarero S."/>
            <person name="Ferreira P."/>
            <person name="Molpeceres G."/>
            <person name="Ruiz-Duenas F.J."/>
            <person name="Serrano A."/>
            <person name="Henrissat B."/>
            <person name="Drula E."/>
            <person name="Hughes K.W."/>
            <person name="Mata J.L."/>
            <person name="Ishikawa N.K."/>
            <person name="Vargas-Isla R."/>
            <person name="Ushijima S."/>
            <person name="Smith C.A."/>
            <person name="Ahrendt S."/>
            <person name="Andreopoulos W."/>
            <person name="He G."/>
            <person name="Labutti K."/>
            <person name="Lipzen A."/>
            <person name="Ng V."/>
            <person name="Sandor L."/>
            <person name="Barry K."/>
            <person name="Martinez A.T."/>
            <person name="Xiao Y."/>
            <person name="Gibbons J.G."/>
            <person name="Terashima K."/>
            <person name="Hibbett D.S."/>
            <person name="Grigoriev I.V."/>
        </authorList>
    </citation>
    <scope>NUCLEOTIDE SEQUENCE</scope>
    <source>
        <strain evidence="1">Sp2 HRB7682 ss15</strain>
    </source>
</reference>
<feature type="non-terminal residue" evidence="1">
    <location>
        <position position="1"/>
    </location>
</feature>
<reference evidence="1" key="2">
    <citation type="journal article" date="2023" name="Proc. Natl. Acad. Sci. U.S.A.">
        <title>A global phylogenomic analysis of the shiitake genus Lentinula.</title>
        <authorList>
            <person name="Sierra-Patev S."/>
            <person name="Min B."/>
            <person name="Naranjo-Ortiz M."/>
            <person name="Looney B."/>
            <person name="Konkel Z."/>
            <person name="Slot J.C."/>
            <person name="Sakamoto Y."/>
            <person name="Steenwyk J.L."/>
            <person name="Rokas A."/>
            <person name="Carro J."/>
            <person name="Camarero S."/>
            <person name="Ferreira P."/>
            <person name="Molpeceres G."/>
            <person name="Ruiz-Duenas F.J."/>
            <person name="Serrano A."/>
            <person name="Henrissat B."/>
            <person name="Drula E."/>
            <person name="Hughes K.W."/>
            <person name="Mata J.L."/>
            <person name="Ishikawa N.K."/>
            <person name="Vargas-Isla R."/>
            <person name="Ushijima S."/>
            <person name="Smith C.A."/>
            <person name="Donoghue J."/>
            <person name="Ahrendt S."/>
            <person name="Andreopoulos W."/>
            <person name="He G."/>
            <person name="LaButti K."/>
            <person name="Lipzen A."/>
            <person name="Ng V."/>
            <person name="Riley R."/>
            <person name="Sandor L."/>
            <person name="Barry K."/>
            <person name="Martinez A.T."/>
            <person name="Xiao Y."/>
            <person name="Gibbons J.G."/>
            <person name="Terashima K."/>
            <person name="Grigoriev I.V."/>
            <person name="Hibbett D."/>
        </authorList>
    </citation>
    <scope>NUCLEOTIDE SEQUENCE</scope>
    <source>
        <strain evidence="1">Sp2 HRB7682 ss15</strain>
    </source>
</reference>
<sequence>GTLEEFSAFRLWNRLGIIQAPLVILNFEDYYNNFVKWIGFGAGEGFISANAASASSVVSSLDDIFEAFSSYSYVTHKRMDFSNMAPSCDQKYLGLQIPNDCASVESQD</sequence>
<dbReference type="Gene3D" id="3.40.50.450">
    <property type="match status" value="1"/>
</dbReference>
<gene>
    <name evidence="1" type="ORF">C8J55DRAFT_440253</name>
</gene>
<evidence type="ECO:0000313" key="1">
    <source>
        <dbReference type="EMBL" id="KAJ4465939.1"/>
    </source>
</evidence>
<dbReference type="SUPFAM" id="SSF102405">
    <property type="entry name" value="MCP/YpsA-like"/>
    <property type="match status" value="1"/>
</dbReference>
<accession>A0A9W8ZUD8</accession>
<proteinExistence type="predicted"/>
<comment type="caution">
    <text evidence="1">The sequence shown here is derived from an EMBL/GenBank/DDBJ whole genome shotgun (WGS) entry which is preliminary data.</text>
</comment>
<dbReference type="Pfam" id="PF03641">
    <property type="entry name" value="Lysine_decarbox"/>
    <property type="match status" value="1"/>
</dbReference>
<dbReference type="EMBL" id="JANVFS010000047">
    <property type="protein sequence ID" value="KAJ4465939.1"/>
    <property type="molecule type" value="Genomic_DNA"/>
</dbReference>
<dbReference type="AlphaFoldDB" id="A0A9W8ZUD8"/>